<name>A0A0N9HUL4_9PSEU</name>
<dbReference type="OrthoDB" id="4628990at2"/>
<accession>A0A0N9HUL4</accession>
<dbReference type="AlphaFoldDB" id="A0A0N9HUL4"/>
<reference evidence="1 2" key="1">
    <citation type="submission" date="2015-07" db="EMBL/GenBank/DDBJ databases">
        <title>Genome sequencing of Kibdelosporangium phytohabitans.</title>
        <authorList>
            <person name="Qin S."/>
            <person name="Xing K."/>
        </authorList>
    </citation>
    <scope>NUCLEOTIDE SEQUENCE [LARGE SCALE GENOMIC DNA]</scope>
    <source>
        <strain evidence="1 2">KLBMP1111</strain>
    </source>
</reference>
<dbReference type="RefSeq" id="WP_054287772.1">
    <property type="nucleotide sequence ID" value="NZ_CP012752.1"/>
</dbReference>
<organism evidence="1 2">
    <name type="scientific">Kibdelosporangium phytohabitans</name>
    <dbReference type="NCBI Taxonomy" id="860235"/>
    <lineage>
        <taxon>Bacteria</taxon>
        <taxon>Bacillati</taxon>
        <taxon>Actinomycetota</taxon>
        <taxon>Actinomycetes</taxon>
        <taxon>Pseudonocardiales</taxon>
        <taxon>Pseudonocardiaceae</taxon>
        <taxon>Kibdelosporangium</taxon>
    </lineage>
</organism>
<sequence length="64" mass="7221">MPSQHQFPAAIYRADPALYERAKAAVAEVDSNLNAHIVAFLHWLVRDTDDLPSRPDHRVTNVRG</sequence>
<dbReference type="KEGG" id="kphy:AOZ06_01605"/>
<protein>
    <submittedName>
        <fullName evidence="1">Uncharacterized protein</fullName>
    </submittedName>
</protein>
<proteinExistence type="predicted"/>
<evidence type="ECO:0000313" key="2">
    <source>
        <dbReference type="Proteomes" id="UP000063699"/>
    </source>
</evidence>
<dbReference type="Proteomes" id="UP000063699">
    <property type="component" value="Chromosome"/>
</dbReference>
<dbReference type="EMBL" id="CP012752">
    <property type="protein sequence ID" value="ALG05792.1"/>
    <property type="molecule type" value="Genomic_DNA"/>
</dbReference>
<keyword evidence="2" id="KW-1185">Reference proteome</keyword>
<gene>
    <name evidence="1" type="ORF">AOZ06_01605</name>
</gene>
<evidence type="ECO:0000313" key="1">
    <source>
        <dbReference type="EMBL" id="ALG05792.1"/>
    </source>
</evidence>